<dbReference type="Proteomes" id="UP000305760">
    <property type="component" value="Unassembled WGS sequence"/>
</dbReference>
<evidence type="ECO:0000313" key="8">
    <source>
        <dbReference type="Proteomes" id="UP000305760"/>
    </source>
</evidence>
<feature type="transmembrane region" description="Helical" evidence="6">
    <location>
        <begin position="103"/>
        <end position="124"/>
    </location>
</feature>
<feature type="transmembrane region" description="Helical" evidence="6">
    <location>
        <begin position="271"/>
        <end position="298"/>
    </location>
</feature>
<comment type="subcellular location">
    <subcellularLocation>
        <location evidence="1">Membrane</location>
        <topology evidence="1">Multi-pass membrane protein</topology>
    </subcellularLocation>
</comment>
<dbReference type="GO" id="GO:0055085">
    <property type="term" value="P:transmembrane transport"/>
    <property type="evidence" value="ECO:0007669"/>
    <property type="project" value="TreeGrafter"/>
</dbReference>
<comment type="similarity">
    <text evidence="2">Belongs to the autoinducer-2 exporter (AI-2E) (TC 2.A.86) family.</text>
</comment>
<feature type="transmembrane region" description="Helical" evidence="6">
    <location>
        <begin position="342"/>
        <end position="372"/>
    </location>
</feature>
<evidence type="ECO:0000256" key="6">
    <source>
        <dbReference type="SAM" id="Phobius"/>
    </source>
</evidence>
<sequence>MSTPERPDDASPTTPATAAPAVVRVTLPGDDDPPRLPLSNHAQRLAALRANSRLLWVLVLGVILYTCYFASSLILPVVVAAFFAMLLSPLINRVPLRWLPRGLAALMLVAGLLGSLGAVGVFIANPAGDWVRKVPFVVREAAPKLQAMVKPLYEARRASGFDELAGDPEPGPEEVVVRPPRDDLVSATPKVLGSLLAVILLTFSFLVYGDDVLNKLLMLRPTRAQKRLTAEIVQQIQSDLSRYMVTISATSIALGGATAGLLWYLGVEDPLLWGVLAAALNLTPFVGPLIMALLLALVGLSQFDTIGAAMMPAAGFLVLHAVESNVLTPLVLGRTMRINPLAIILWLMLWGWLWGVAGLLVAVPMLVCLKIVADRVEGLRSWARLLE</sequence>
<dbReference type="AlphaFoldDB" id="A0A5C4RSV2"/>
<evidence type="ECO:0000256" key="1">
    <source>
        <dbReference type="ARBA" id="ARBA00004141"/>
    </source>
</evidence>
<name>A0A5C4RSV2_9GAMM</name>
<evidence type="ECO:0000313" key="7">
    <source>
        <dbReference type="EMBL" id="TNJ33941.1"/>
    </source>
</evidence>
<keyword evidence="8" id="KW-1185">Reference proteome</keyword>
<feature type="transmembrane region" description="Helical" evidence="6">
    <location>
        <begin position="54"/>
        <end position="71"/>
    </location>
</feature>
<dbReference type="PANTHER" id="PTHR21716:SF16">
    <property type="entry name" value="BLL1467 PROTEIN"/>
    <property type="match status" value="1"/>
</dbReference>
<proteinExistence type="inferred from homology"/>
<feature type="transmembrane region" description="Helical" evidence="6">
    <location>
        <begin position="243"/>
        <end position="265"/>
    </location>
</feature>
<evidence type="ECO:0000256" key="4">
    <source>
        <dbReference type="ARBA" id="ARBA00022989"/>
    </source>
</evidence>
<keyword evidence="4 6" id="KW-1133">Transmembrane helix</keyword>
<evidence type="ECO:0000256" key="2">
    <source>
        <dbReference type="ARBA" id="ARBA00009773"/>
    </source>
</evidence>
<comment type="caution">
    <text evidence="7">The sequence shown here is derived from an EMBL/GenBank/DDBJ whole genome shotgun (WGS) entry which is preliminary data.</text>
</comment>
<dbReference type="EMBL" id="SMDR01000002">
    <property type="protein sequence ID" value="TNJ33941.1"/>
    <property type="molecule type" value="Genomic_DNA"/>
</dbReference>
<keyword evidence="3 6" id="KW-0812">Transmembrane</keyword>
<evidence type="ECO:0000256" key="3">
    <source>
        <dbReference type="ARBA" id="ARBA00022692"/>
    </source>
</evidence>
<reference evidence="7 8" key="1">
    <citation type="submission" date="2019-03" db="EMBL/GenBank/DDBJ databases">
        <title>Arenimonas daejeonensis sp. nov., isolated from compost.</title>
        <authorList>
            <person name="Jeon C.O."/>
        </authorList>
    </citation>
    <scope>NUCLEOTIDE SEQUENCE [LARGE SCALE GENOMIC DNA]</scope>
    <source>
        <strain evidence="7 8">R29</strain>
    </source>
</reference>
<keyword evidence="5 6" id="KW-0472">Membrane</keyword>
<accession>A0A5C4RSV2</accession>
<feature type="transmembrane region" description="Helical" evidence="6">
    <location>
        <begin position="191"/>
        <end position="209"/>
    </location>
</feature>
<dbReference type="Pfam" id="PF01594">
    <property type="entry name" value="AI-2E_transport"/>
    <property type="match status" value="1"/>
</dbReference>
<dbReference type="RefSeq" id="WP_139448855.1">
    <property type="nucleotide sequence ID" value="NZ_SMDR01000002.1"/>
</dbReference>
<protein>
    <submittedName>
        <fullName evidence="7">AI-2E family transporter</fullName>
    </submittedName>
</protein>
<organism evidence="7 8">
    <name type="scientific">Arenimonas terrae</name>
    <dbReference type="NCBI Taxonomy" id="2546226"/>
    <lineage>
        <taxon>Bacteria</taxon>
        <taxon>Pseudomonadati</taxon>
        <taxon>Pseudomonadota</taxon>
        <taxon>Gammaproteobacteria</taxon>
        <taxon>Lysobacterales</taxon>
        <taxon>Lysobacteraceae</taxon>
        <taxon>Arenimonas</taxon>
    </lineage>
</organism>
<evidence type="ECO:0000256" key="5">
    <source>
        <dbReference type="ARBA" id="ARBA00023136"/>
    </source>
</evidence>
<dbReference type="GO" id="GO:0016020">
    <property type="term" value="C:membrane"/>
    <property type="evidence" value="ECO:0007669"/>
    <property type="project" value="UniProtKB-SubCell"/>
</dbReference>
<dbReference type="PANTHER" id="PTHR21716">
    <property type="entry name" value="TRANSMEMBRANE PROTEIN"/>
    <property type="match status" value="1"/>
</dbReference>
<feature type="transmembrane region" description="Helical" evidence="6">
    <location>
        <begin position="305"/>
        <end position="322"/>
    </location>
</feature>
<dbReference type="OrthoDB" id="9799225at2"/>
<dbReference type="InterPro" id="IPR002549">
    <property type="entry name" value="AI-2E-like"/>
</dbReference>
<gene>
    <name evidence="7" type="ORF">E1B00_11480</name>
</gene>